<evidence type="ECO:0000256" key="3">
    <source>
        <dbReference type="ARBA" id="ARBA00023163"/>
    </source>
</evidence>
<evidence type="ECO:0000256" key="2">
    <source>
        <dbReference type="ARBA" id="ARBA00023125"/>
    </source>
</evidence>
<name>A0ABU0M6X7_9HYPH</name>
<dbReference type="InterPro" id="IPR032783">
    <property type="entry name" value="AraC_lig"/>
</dbReference>
<protein>
    <submittedName>
        <fullName evidence="5">AraC-like DNA-binding protein</fullName>
    </submittedName>
</protein>
<dbReference type="InterPro" id="IPR009057">
    <property type="entry name" value="Homeodomain-like_sf"/>
</dbReference>
<accession>A0ABU0M6X7</accession>
<dbReference type="SUPFAM" id="SSF46689">
    <property type="entry name" value="Homeodomain-like"/>
    <property type="match status" value="2"/>
</dbReference>
<feature type="domain" description="HTH araC/xylS-type" evidence="4">
    <location>
        <begin position="205"/>
        <end position="303"/>
    </location>
</feature>
<dbReference type="PANTHER" id="PTHR46796:SF7">
    <property type="entry name" value="ARAC FAMILY TRANSCRIPTIONAL REGULATOR"/>
    <property type="match status" value="1"/>
</dbReference>
<keyword evidence="3" id="KW-0804">Transcription</keyword>
<dbReference type="Pfam" id="PF12833">
    <property type="entry name" value="HTH_18"/>
    <property type="match status" value="1"/>
</dbReference>
<evidence type="ECO:0000259" key="4">
    <source>
        <dbReference type="PROSITE" id="PS01124"/>
    </source>
</evidence>
<keyword evidence="1" id="KW-0805">Transcription regulation</keyword>
<proteinExistence type="predicted"/>
<keyword evidence="6" id="KW-1185">Reference proteome</keyword>
<dbReference type="PANTHER" id="PTHR46796">
    <property type="entry name" value="HTH-TYPE TRANSCRIPTIONAL ACTIVATOR RHAS-RELATED"/>
    <property type="match status" value="1"/>
</dbReference>
<evidence type="ECO:0000256" key="1">
    <source>
        <dbReference type="ARBA" id="ARBA00023015"/>
    </source>
</evidence>
<keyword evidence="2" id="KW-0238">DNA-binding</keyword>
<dbReference type="Proteomes" id="UP001223743">
    <property type="component" value="Unassembled WGS sequence"/>
</dbReference>
<dbReference type="InterPro" id="IPR050204">
    <property type="entry name" value="AraC_XylS_family_regulators"/>
</dbReference>
<dbReference type="SMART" id="SM00342">
    <property type="entry name" value="HTH_ARAC"/>
    <property type="match status" value="1"/>
</dbReference>
<dbReference type="PROSITE" id="PS01124">
    <property type="entry name" value="HTH_ARAC_FAMILY_2"/>
    <property type="match status" value="1"/>
</dbReference>
<comment type="caution">
    <text evidence="5">The sequence shown here is derived from an EMBL/GenBank/DDBJ whole genome shotgun (WGS) entry which is preliminary data.</text>
</comment>
<dbReference type="InterPro" id="IPR018062">
    <property type="entry name" value="HTH_AraC-typ_CS"/>
</dbReference>
<reference evidence="5 6" key="1">
    <citation type="submission" date="2023-07" db="EMBL/GenBank/DDBJ databases">
        <title>Genomic Encyclopedia of Type Strains, Phase IV (KMG-IV): sequencing the most valuable type-strain genomes for metagenomic binning, comparative biology and taxonomic classification.</title>
        <authorList>
            <person name="Goeker M."/>
        </authorList>
    </citation>
    <scope>NUCLEOTIDE SEQUENCE [LARGE SCALE GENOMIC DNA]</scope>
    <source>
        <strain evidence="5 6">B1-1</strain>
    </source>
</reference>
<dbReference type="PROSITE" id="PS00041">
    <property type="entry name" value="HTH_ARAC_FAMILY_1"/>
    <property type="match status" value="1"/>
</dbReference>
<evidence type="ECO:0000313" key="6">
    <source>
        <dbReference type="Proteomes" id="UP001223743"/>
    </source>
</evidence>
<dbReference type="RefSeq" id="WP_266279278.1">
    <property type="nucleotide sequence ID" value="NZ_JAPKNF010000001.1"/>
</dbReference>
<dbReference type="InterPro" id="IPR018060">
    <property type="entry name" value="HTH_AraC"/>
</dbReference>
<dbReference type="Pfam" id="PF12852">
    <property type="entry name" value="Cupin_6"/>
    <property type="match status" value="1"/>
</dbReference>
<dbReference type="EMBL" id="JAUSWJ010000001">
    <property type="protein sequence ID" value="MDQ0516691.1"/>
    <property type="molecule type" value="Genomic_DNA"/>
</dbReference>
<organism evidence="5 6">
    <name type="scientific">Kaistia geumhonensis</name>
    <dbReference type="NCBI Taxonomy" id="410839"/>
    <lineage>
        <taxon>Bacteria</taxon>
        <taxon>Pseudomonadati</taxon>
        <taxon>Pseudomonadota</taxon>
        <taxon>Alphaproteobacteria</taxon>
        <taxon>Hyphomicrobiales</taxon>
        <taxon>Kaistiaceae</taxon>
        <taxon>Kaistia</taxon>
    </lineage>
</organism>
<gene>
    <name evidence="5" type="ORF">QO015_002304</name>
</gene>
<evidence type="ECO:0000313" key="5">
    <source>
        <dbReference type="EMBL" id="MDQ0516691.1"/>
    </source>
</evidence>
<dbReference type="Gene3D" id="1.10.10.60">
    <property type="entry name" value="Homeodomain-like"/>
    <property type="match status" value="2"/>
</dbReference>
<sequence>MTSDPLSDILLLLKPVSYLSAGFDAAGDWSVAFPDQGGKIKCGALVRGRCQLAVEGAGPPVMLEAGDCFVLPTGRAFAMASEPDLPPVPAKALFPPARHGGVVTVNGGGEVFMASSRFALAGGHAALIGSLMPPLIHVESGPGQEMLRFSIERMVAEFAGQRPGSVLVIRHLAHLVLVEALRAHLASSPPGGTGWMAALGDARIGAALRAVHADPGRRWTLVALAAEAGMSRSSFAERFRAIVGLPPMDYLARWRMALAADRLAEGREGVGVIALSLGYESESAFSTAFRRVMGAAPRRYGRGEDMTAPPLAAE</sequence>